<protein>
    <submittedName>
        <fullName evidence="1">Uncharacterized protein</fullName>
    </submittedName>
</protein>
<reference evidence="1" key="1">
    <citation type="submission" date="2014-09" db="EMBL/GenBank/DDBJ databases">
        <authorList>
            <person name="Magalhaes I.L.F."/>
            <person name="Oliveira U."/>
            <person name="Santos F.R."/>
            <person name="Vidigal T.H.D.A."/>
            <person name="Brescovit A.D."/>
            <person name="Santos A.J."/>
        </authorList>
    </citation>
    <scope>NUCLEOTIDE SEQUENCE</scope>
    <source>
        <tissue evidence="1">Shoot tissue taken approximately 20 cm above the soil surface</tissue>
    </source>
</reference>
<sequence>MGHKNQSYCRHLSLHHPRQYSSMIEQVAEGKTAKLALSFATMDASTMSLHLAFASHPFGNIAGENQ</sequence>
<proteinExistence type="predicted"/>
<dbReference type="EMBL" id="GBRH01202958">
    <property type="protein sequence ID" value="JAD94937.1"/>
    <property type="molecule type" value="Transcribed_RNA"/>
</dbReference>
<accession>A0A0A9EFW3</accession>
<reference evidence="1" key="2">
    <citation type="journal article" date="2015" name="Data Brief">
        <title>Shoot transcriptome of the giant reed, Arundo donax.</title>
        <authorList>
            <person name="Barrero R.A."/>
            <person name="Guerrero F.D."/>
            <person name="Moolhuijzen P."/>
            <person name="Goolsby J.A."/>
            <person name="Tidwell J."/>
            <person name="Bellgard S.E."/>
            <person name="Bellgard M.I."/>
        </authorList>
    </citation>
    <scope>NUCLEOTIDE SEQUENCE</scope>
    <source>
        <tissue evidence="1">Shoot tissue taken approximately 20 cm above the soil surface</tissue>
    </source>
</reference>
<organism evidence="1">
    <name type="scientific">Arundo donax</name>
    <name type="common">Giant reed</name>
    <name type="synonym">Donax arundinaceus</name>
    <dbReference type="NCBI Taxonomy" id="35708"/>
    <lineage>
        <taxon>Eukaryota</taxon>
        <taxon>Viridiplantae</taxon>
        <taxon>Streptophyta</taxon>
        <taxon>Embryophyta</taxon>
        <taxon>Tracheophyta</taxon>
        <taxon>Spermatophyta</taxon>
        <taxon>Magnoliopsida</taxon>
        <taxon>Liliopsida</taxon>
        <taxon>Poales</taxon>
        <taxon>Poaceae</taxon>
        <taxon>PACMAD clade</taxon>
        <taxon>Arundinoideae</taxon>
        <taxon>Arundineae</taxon>
        <taxon>Arundo</taxon>
    </lineage>
</organism>
<dbReference type="AlphaFoldDB" id="A0A0A9EFW3"/>
<name>A0A0A9EFW3_ARUDO</name>
<evidence type="ECO:0000313" key="1">
    <source>
        <dbReference type="EMBL" id="JAD94937.1"/>
    </source>
</evidence>